<keyword evidence="3" id="KW-1133">Transmembrane helix</keyword>
<gene>
    <name evidence="4" type="primary">pknD_3</name>
    <name evidence="4" type="ORF">LAUMK42_04862</name>
</gene>
<feature type="repeat" description="NHL" evidence="2">
    <location>
        <begin position="36"/>
        <end position="72"/>
    </location>
</feature>
<feature type="transmembrane region" description="Helical" evidence="3">
    <location>
        <begin position="149"/>
        <end position="166"/>
    </location>
</feature>
<evidence type="ECO:0000313" key="5">
    <source>
        <dbReference type="Proteomes" id="UP000279331"/>
    </source>
</evidence>
<dbReference type="Gene3D" id="2.40.10.500">
    <property type="match status" value="1"/>
</dbReference>
<proteinExistence type="predicted"/>
<protein>
    <submittedName>
        <fullName evidence="4">Serine/threonine-protein kinase PknD</fullName>
        <ecNumber evidence="4">2.7.11.1</ecNumber>
    </submittedName>
</protein>
<dbReference type="Proteomes" id="UP000279331">
    <property type="component" value="Unassembled WGS sequence"/>
</dbReference>
<comment type="caution">
    <text evidence="4">The sequence shown here is derived from an EMBL/GenBank/DDBJ whole genome shotgun (WGS) entry which is preliminary data.</text>
</comment>
<evidence type="ECO:0000256" key="2">
    <source>
        <dbReference type="PROSITE-ProRule" id="PRU00504"/>
    </source>
</evidence>
<sequence>MVIAVVGVGAIAGNPTAQTLSQAAGPSEPLRPAPVVLPFTGLNGPTPVAVGHGGAVYVGDYYNNRVVQLASGSFAETELPFSGLHRPQSLAVETTGTVYVSDLRGEVLTLPIGPDFGCSMRAKTLREPHTLPAVMLSSQTRFALRRVPLAVWFSVLLLIAALAMPIKQRCGTPSRSCASTLDANGNLHYYYEVEPLGVFLLEMITGTNIRWYYTSGEEIS</sequence>
<dbReference type="Pfam" id="PF01436">
    <property type="entry name" value="NHL"/>
    <property type="match status" value="1"/>
</dbReference>
<keyword evidence="4" id="KW-0808">Transferase</keyword>
<dbReference type="PROSITE" id="PS51125">
    <property type="entry name" value="NHL"/>
    <property type="match status" value="1"/>
</dbReference>
<evidence type="ECO:0000256" key="3">
    <source>
        <dbReference type="SAM" id="Phobius"/>
    </source>
</evidence>
<keyword evidence="4" id="KW-0418">Kinase</keyword>
<dbReference type="AlphaFoldDB" id="A0AB38V009"/>
<dbReference type="EC" id="2.7.11.1" evidence="4"/>
<dbReference type="GO" id="GO:0004674">
    <property type="term" value="F:protein serine/threonine kinase activity"/>
    <property type="evidence" value="ECO:0007669"/>
    <property type="project" value="UniProtKB-EC"/>
</dbReference>
<keyword evidence="3" id="KW-0472">Membrane</keyword>
<dbReference type="EMBL" id="UPHL01000139">
    <property type="protein sequence ID" value="VAZ86019.1"/>
    <property type="molecule type" value="Genomic_DNA"/>
</dbReference>
<organism evidence="4 5">
    <name type="scientific">Mycobacterium persicum</name>
    <dbReference type="NCBI Taxonomy" id="1487726"/>
    <lineage>
        <taxon>Bacteria</taxon>
        <taxon>Bacillati</taxon>
        <taxon>Actinomycetota</taxon>
        <taxon>Actinomycetes</taxon>
        <taxon>Mycobacteriales</taxon>
        <taxon>Mycobacteriaceae</taxon>
        <taxon>Mycobacterium</taxon>
    </lineage>
</organism>
<name>A0AB38V009_9MYCO</name>
<dbReference type="SUPFAM" id="SSF101898">
    <property type="entry name" value="NHL repeat"/>
    <property type="match status" value="1"/>
</dbReference>
<keyword evidence="1" id="KW-0677">Repeat</keyword>
<dbReference type="InterPro" id="IPR001258">
    <property type="entry name" value="NHL_repeat"/>
</dbReference>
<evidence type="ECO:0000313" key="4">
    <source>
        <dbReference type="EMBL" id="VAZ86019.1"/>
    </source>
</evidence>
<reference evidence="4 5" key="1">
    <citation type="submission" date="2018-09" db="EMBL/GenBank/DDBJ databases">
        <authorList>
            <person name="Tagini F."/>
        </authorList>
    </citation>
    <scope>NUCLEOTIDE SEQUENCE [LARGE SCALE GENOMIC DNA]</scope>
    <source>
        <strain evidence="4 5">MK42</strain>
    </source>
</reference>
<keyword evidence="3" id="KW-0812">Transmembrane</keyword>
<accession>A0AB38V009</accession>
<evidence type="ECO:0000256" key="1">
    <source>
        <dbReference type="ARBA" id="ARBA00022737"/>
    </source>
</evidence>